<dbReference type="PROSITE" id="PS00622">
    <property type="entry name" value="HTH_LUXR_1"/>
    <property type="match status" value="1"/>
</dbReference>
<dbReference type="PANTHER" id="PTHR43214">
    <property type="entry name" value="TWO-COMPONENT RESPONSE REGULATOR"/>
    <property type="match status" value="1"/>
</dbReference>
<dbReference type="PANTHER" id="PTHR43214:SF24">
    <property type="entry name" value="TRANSCRIPTIONAL REGULATORY PROTEIN NARL-RELATED"/>
    <property type="match status" value="1"/>
</dbReference>
<name>A0ABS3X6N1_9ACTN</name>
<proteinExistence type="predicted"/>
<feature type="domain" description="Response regulatory" evidence="7">
    <location>
        <begin position="4"/>
        <end position="120"/>
    </location>
</feature>
<sequence>MTVKVLVVDDQIVVRAGFAAVIDDEPDLTVVGEAGDGAAAVSLAEQLAPDVVVMDVRMPGLDGIAATRILTAREHPPRVLVLTTFDLDAYVFDALRAGASGFLLKDVHAAELLTGIRIVAAGESVLAPSATRRLIGHYASGPATGPRPGQDAGSLERLTARERFVLTLVASGLNNAEIADELGITVGTVKSHVNALLRKLGLRDRVQATILAYDLGLARANPPAPGLADPSPKGMSHS</sequence>
<dbReference type="Gene3D" id="3.40.50.2300">
    <property type="match status" value="1"/>
</dbReference>
<gene>
    <name evidence="8" type="ORF">ITI46_04910</name>
</gene>
<dbReference type="CDD" id="cd06170">
    <property type="entry name" value="LuxR_C_like"/>
    <property type="match status" value="1"/>
</dbReference>
<comment type="caution">
    <text evidence="8">The sequence shown here is derived from an EMBL/GenBank/DDBJ whole genome shotgun (WGS) entry which is preliminary data.</text>
</comment>
<evidence type="ECO:0000313" key="9">
    <source>
        <dbReference type="Proteomes" id="UP001519064"/>
    </source>
</evidence>
<evidence type="ECO:0000313" key="8">
    <source>
        <dbReference type="EMBL" id="MBO8191040.1"/>
    </source>
</evidence>
<accession>A0ABS3X6N1</accession>
<dbReference type="PROSITE" id="PS50110">
    <property type="entry name" value="RESPONSE_REGULATORY"/>
    <property type="match status" value="1"/>
</dbReference>
<dbReference type="InterPro" id="IPR011006">
    <property type="entry name" value="CheY-like_superfamily"/>
</dbReference>
<dbReference type="EMBL" id="JADKMA010000014">
    <property type="protein sequence ID" value="MBO8191040.1"/>
    <property type="molecule type" value="Genomic_DNA"/>
</dbReference>
<dbReference type="Proteomes" id="UP001519064">
    <property type="component" value="Unassembled WGS sequence"/>
</dbReference>
<dbReference type="SMART" id="SM00448">
    <property type="entry name" value="REC"/>
    <property type="match status" value="1"/>
</dbReference>
<evidence type="ECO:0000256" key="1">
    <source>
        <dbReference type="ARBA" id="ARBA00022553"/>
    </source>
</evidence>
<dbReference type="InterPro" id="IPR039420">
    <property type="entry name" value="WalR-like"/>
</dbReference>
<evidence type="ECO:0000259" key="6">
    <source>
        <dbReference type="PROSITE" id="PS50043"/>
    </source>
</evidence>
<feature type="modified residue" description="4-aspartylphosphate" evidence="5">
    <location>
        <position position="55"/>
    </location>
</feature>
<keyword evidence="1 5" id="KW-0597">Phosphoprotein</keyword>
<organism evidence="8 9">
    <name type="scientific">Streptomyces oryzae</name>
    <dbReference type="NCBI Taxonomy" id="1434886"/>
    <lineage>
        <taxon>Bacteria</taxon>
        <taxon>Bacillati</taxon>
        <taxon>Actinomycetota</taxon>
        <taxon>Actinomycetes</taxon>
        <taxon>Kitasatosporales</taxon>
        <taxon>Streptomycetaceae</taxon>
        <taxon>Streptomyces</taxon>
    </lineage>
</organism>
<dbReference type="PRINTS" id="PR00038">
    <property type="entry name" value="HTHLUXR"/>
</dbReference>
<keyword evidence="4" id="KW-0804">Transcription</keyword>
<dbReference type="InterPro" id="IPR001789">
    <property type="entry name" value="Sig_transdc_resp-reg_receiver"/>
</dbReference>
<dbReference type="InterPro" id="IPR016032">
    <property type="entry name" value="Sig_transdc_resp-reg_C-effctor"/>
</dbReference>
<dbReference type="Pfam" id="PF00196">
    <property type="entry name" value="GerE"/>
    <property type="match status" value="1"/>
</dbReference>
<keyword evidence="2" id="KW-0805">Transcription regulation</keyword>
<dbReference type="InterPro" id="IPR000792">
    <property type="entry name" value="Tscrpt_reg_LuxR_C"/>
</dbReference>
<dbReference type="PROSITE" id="PS50043">
    <property type="entry name" value="HTH_LUXR_2"/>
    <property type="match status" value="1"/>
</dbReference>
<dbReference type="InterPro" id="IPR058245">
    <property type="entry name" value="NreC/VraR/RcsB-like_REC"/>
</dbReference>
<evidence type="ECO:0000256" key="2">
    <source>
        <dbReference type="ARBA" id="ARBA00023015"/>
    </source>
</evidence>
<dbReference type="SMART" id="SM00421">
    <property type="entry name" value="HTH_LUXR"/>
    <property type="match status" value="1"/>
</dbReference>
<evidence type="ECO:0000256" key="5">
    <source>
        <dbReference type="PROSITE-ProRule" id="PRU00169"/>
    </source>
</evidence>
<feature type="domain" description="HTH luxR-type" evidence="6">
    <location>
        <begin position="151"/>
        <end position="216"/>
    </location>
</feature>
<dbReference type="CDD" id="cd17535">
    <property type="entry name" value="REC_NarL-like"/>
    <property type="match status" value="1"/>
</dbReference>
<reference evidence="8 9" key="1">
    <citation type="submission" date="2020-11" db="EMBL/GenBank/DDBJ databases">
        <title>Streptomyces spirodelae sp. nov., isolated from duckweed.</title>
        <authorList>
            <person name="Saimee Y."/>
            <person name="Duangmal K."/>
        </authorList>
    </citation>
    <scope>NUCLEOTIDE SEQUENCE [LARGE SCALE GENOMIC DNA]</scope>
    <source>
        <strain evidence="8 9">S16-07</strain>
    </source>
</reference>
<dbReference type="Pfam" id="PF00072">
    <property type="entry name" value="Response_reg"/>
    <property type="match status" value="1"/>
</dbReference>
<keyword evidence="3" id="KW-0238">DNA-binding</keyword>
<protein>
    <submittedName>
        <fullName evidence="8">Response regulator transcription factor</fullName>
    </submittedName>
</protein>
<evidence type="ECO:0000256" key="4">
    <source>
        <dbReference type="ARBA" id="ARBA00023163"/>
    </source>
</evidence>
<keyword evidence="9" id="KW-1185">Reference proteome</keyword>
<evidence type="ECO:0000259" key="7">
    <source>
        <dbReference type="PROSITE" id="PS50110"/>
    </source>
</evidence>
<dbReference type="SUPFAM" id="SSF46894">
    <property type="entry name" value="C-terminal effector domain of the bipartite response regulators"/>
    <property type="match status" value="1"/>
</dbReference>
<dbReference type="RefSeq" id="WP_209238132.1">
    <property type="nucleotide sequence ID" value="NZ_JADKMA010000014.1"/>
</dbReference>
<evidence type="ECO:0000256" key="3">
    <source>
        <dbReference type="ARBA" id="ARBA00023125"/>
    </source>
</evidence>
<dbReference type="SUPFAM" id="SSF52172">
    <property type="entry name" value="CheY-like"/>
    <property type="match status" value="1"/>
</dbReference>